<dbReference type="EMBL" id="VRTY01000043">
    <property type="protein sequence ID" value="TXK45350.1"/>
    <property type="molecule type" value="Genomic_DNA"/>
</dbReference>
<organism evidence="1 2">
    <name type="scientific">Pontibacter qinzhouensis</name>
    <dbReference type="NCBI Taxonomy" id="2603253"/>
    <lineage>
        <taxon>Bacteria</taxon>
        <taxon>Pseudomonadati</taxon>
        <taxon>Bacteroidota</taxon>
        <taxon>Cytophagia</taxon>
        <taxon>Cytophagales</taxon>
        <taxon>Hymenobacteraceae</taxon>
        <taxon>Pontibacter</taxon>
    </lineage>
</organism>
<accession>A0A5C8K861</accession>
<dbReference type="Proteomes" id="UP000321926">
    <property type="component" value="Unassembled WGS sequence"/>
</dbReference>
<comment type="caution">
    <text evidence="1">The sequence shown here is derived from an EMBL/GenBank/DDBJ whole genome shotgun (WGS) entry which is preliminary data.</text>
</comment>
<evidence type="ECO:0000313" key="2">
    <source>
        <dbReference type="Proteomes" id="UP000321926"/>
    </source>
</evidence>
<dbReference type="RefSeq" id="WP_147922086.1">
    <property type="nucleotide sequence ID" value="NZ_VRTY01000043.1"/>
</dbReference>
<dbReference type="InterPro" id="IPR024992">
    <property type="entry name" value="DUF3891"/>
</dbReference>
<name>A0A5C8K861_9BACT</name>
<dbReference type="OrthoDB" id="872894at2"/>
<sequence length="244" mass="27716">MIVNTVPQGWEIIYQQAHGVLAAQLAYHLKPELQCSHWVETLLAIGNHDNRQKTWRGHDGLTEAGAPADFTQLPVSLEQAQALAHAVRFQSRWVTLLTSMHLSLLYEPLRGTSNATDTFLDEQLELQKNCRKSLNIKLKEAQQAYAILNWCDSLSLLLCKNELPAGARAIEIAQGPDGKTYTAWQLADGDVQVQPWPFAEKKLCVHVEYRLVKQLQFQNDAQLAEVLHQTQPLTRNWWLCSNNR</sequence>
<dbReference type="AlphaFoldDB" id="A0A5C8K861"/>
<gene>
    <name evidence="1" type="ORF">FVR03_12495</name>
</gene>
<reference evidence="1 2" key="1">
    <citation type="submission" date="2019-08" db="EMBL/GenBank/DDBJ databases">
        <authorList>
            <person name="Shi S."/>
        </authorList>
    </citation>
    <scope>NUCLEOTIDE SEQUENCE [LARGE SCALE GENOMIC DNA]</scope>
    <source>
        <strain evidence="1 2">GY10130</strain>
    </source>
</reference>
<protein>
    <submittedName>
        <fullName evidence="1">DUF3891 family protein</fullName>
    </submittedName>
</protein>
<evidence type="ECO:0000313" key="1">
    <source>
        <dbReference type="EMBL" id="TXK45350.1"/>
    </source>
</evidence>
<keyword evidence="2" id="KW-1185">Reference proteome</keyword>
<dbReference type="Pfam" id="PF13030">
    <property type="entry name" value="DUF3891"/>
    <property type="match status" value="1"/>
</dbReference>
<proteinExistence type="predicted"/>